<comment type="caution">
    <text evidence="1">The sequence shown here is derived from an EMBL/GenBank/DDBJ whole genome shotgun (WGS) entry which is preliminary data.</text>
</comment>
<dbReference type="EMBL" id="PPXC01000013">
    <property type="protein sequence ID" value="POH72522.1"/>
    <property type="molecule type" value="Genomic_DNA"/>
</dbReference>
<gene>
    <name evidence="1" type="ORF">CVS27_15490</name>
</gene>
<protein>
    <recommendedName>
        <fullName evidence="3">ATP/GTP-binding protein</fullName>
    </recommendedName>
</protein>
<dbReference type="AlphaFoldDB" id="A0A2S3ZU68"/>
<dbReference type="Proteomes" id="UP000237061">
    <property type="component" value="Unassembled WGS sequence"/>
</dbReference>
<accession>A0A2S3ZU68</accession>
<keyword evidence="2" id="KW-1185">Reference proteome</keyword>
<evidence type="ECO:0000313" key="2">
    <source>
        <dbReference type="Proteomes" id="UP000237061"/>
    </source>
</evidence>
<evidence type="ECO:0008006" key="3">
    <source>
        <dbReference type="Google" id="ProtNLM"/>
    </source>
</evidence>
<evidence type="ECO:0000313" key="1">
    <source>
        <dbReference type="EMBL" id="POH72522.1"/>
    </source>
</evidence>
<proteinExistence type="predicted"/>
<organism evidence="1 2">
    <name type="scientific">Arthrobacter glacialis</name>
    <dbReference type="NCBI Taxonomy" id="1664"/>
    <lineage>
        <taxon>Bacteria</taxon>
        <taxon>Bacillati</taxon>
        <taxon>Actinomycetota</taxon>
        <taxon>Actinomycetes</taxon>
        <taxon>Micrococcales</taxon>
        <taxon>Micrococcaceae</taxon>
        <taxon>Arthrobacter</taxon>
    </lineage>
</organism>
<name>A0A2S3ZU68_ARTGL</name>
<sequence>MFACIEFGTSRDEWLTTPPAGVMTLTPAQAAAALVKTFNLEGVAIGSTTKASGKGAVGLPVWLWVENQTPLSFGPYVQSATLGGVTVTATAKVANIAYSMGDGQTVVCANAGTPYVKGYGNTDSPTCGHRYSQMSPGDGAQPYGVTAMSNWEVVWTSTGGGGGVIGTTTQSQTQIRVGELQTVNVNP</sequence>
<reference evidence="1 2" key="1">
    <citation type="submission" date="2018-01" db="EMBL/GenBank/DDBJ databases">
        <title>Arthrobacter sp. nov., from glaciers in China.</title>
        <authorList>
            <person name="Liu Q."/>
            <person name="Xin Y.-H."/>
        </authorList>
    </citation>
    <scope>NUCLEOTIDE SEQUENCE [LARGE SCALE GENOMIC DNA]</scope>
    <source>
        <strain evidence="1 2">HLT2-12-2</strain>
    </source>
</reference>